<dbReference type="Proteomes" id="UP001597145">
    <property type="component" value="Unassembled WGS sequence"/>
</dbReference>
<dbReference type="PANTHER" id="PTHR21716:SF64">
    <property type="entry name" value="AI-2 TRANSPORT PROTEIN TQSA"/>
    <property type="match status" value="1"/>
</dbReference>
<evidence type="ECO:0000256" key="1">
    <source>
        <dbReference type="ARBA" id="ARBA00004141"/>
    </source>
</evidence>
<feature type="transmembrane region" description="Helical" evidence="6">
    <location>
        <begin position="245"/>
        <end position="264"/>
    </location>
</feature>
<feature type="transmembrane region" description="Helical" evidence="6">
    <location>
        <begin position="284"/>
        <end position="306"/>
    </location>
</feature>
<dbReference type="EMBL" id="JBHUCP010000026">
    <property type="protein sequence ID" value="MFD1533820.1"/>
    <property type="molecule type" value="Genomic_DNA"/>
</dbReference>
<feature type="transmembrane region" description="Helical" evidence="6">
    <location>
        <begin position="220"/>
        <end position="238"/>
    </location>
</feature>
<organism evidence="7 8">
    <name type="scientific">Pseudonocardia aurantiaca</name>
    <dbReference type="NCBI Taxonomy" id="75290"/>
    <lineage>
        <taxon>Bacteria</taxon>
        <taxon>Bacillati</taxon>
        <taxon>Actinomycetota</taxon>
        <taxon>Actinomycetes</taxon>
        <taxon>Pseudonocardiales</taxon>
        <taxon>Pseudonocardiaceae</taxon>
        <taxon>Pseudonocardia</taxon>
    </lineage>
</organism>
<gene>
    <name evidence="7" type="ORF">ACFSCY_30830</name>
</gene>
<dbReference type="PANTHER" id="PTHR21716">
    <property type="entry name" value="TRANSMEMBRANE PROTEIN"/>
    <property type="match status" value="1"/>
</dbReference>
<evidence type="ECO:0000256" key="2">
    <source>
        <dbReference type="ARBA" id="ARBA00009773"/>
    </source>
</evidence>
<evidence type="ECO:0000256" key="5">
    <source>
        <dbReference type="ARBA" id="ARBA00023136"/>
    </source>
</evidence>
<feature type="transmembrane region" description="Helical" evidence="6">
    <location>
        <begin position="43"/>
        <end position="71"/>
    </location>
</feature>
<name>A0ABW4FU78_9PSEU</name>
<reference evidence="8" key="1">
    <citation type="journal article" date="2019" name="Int. J. Syst. Evol. Microbiol.">
        <title>The Global Catalogue of Microorganisms (GCM) 10K type strain sequencing project: providing services to taxonomists for standard genome sequencing and annotation.</title>
        <authorList>
            <consortium name="The Broad Institute Genomics Platform"/>
            <consortium name="The Broad Institute Genome Sequencing Center for Infectious Disease"/>
            <person name="Wu L."/>
            <person name="Ma J."/>
        </authorList>
    </citation>
    <scope>NUCLEOTIDE SEQUENCE [LARGE SCALE GENOMIC DNA]</scope>
    <source>
        <strain evidence="8">JCM 12165</strain>
    </source>
</reference>
<feature type="transmembrane region" description="Helical" evidence="6">
    <location>
        <begin position="6"/>
        <end position="31"/>
    </location>
</feature>
<keyword evidence="5 6" id="KW-0472">Membrane</keyword>
<keyword evidence="4 6" id="KW-1133">Transmembrane helix</keyword>
<feature type="transmembrane region" description="Helical" evidence="6">
    <location>
        <begin position="125"/>
        <end position="148"/>
    </location>
</feature>
<evidence type="ECO:0000256" key="4">
    <source>
        <dbReference type="ARBA" id="ARBA00022989"/>
    </source>
</evidence>
<evidence type="ECO:0000256" key="6">
    <source>
        <dbReference type="SAM" id="Phobius"/>
    </source>
</evidence>
<proteinExistence type="inferred from homology"/>
<evidence type="ECO:0000313" key="7">
    <source>
        <dbReference type="EMBL" id="MFD1533820.1"/>
    </source>
</evidence>
<dbReference type="InterPro" id="IPR002549">
    <property type="entry name" value="AI-2E-like"/>
</dbReference>
<comment type="caution">
    <text evidence="7">The sequence shown here is derived from an EMBL/GenBank/DDBJ whole genome shotgun (WGS) entry which is preliminary data.</text>
</comment>
<evidence type="ECO:0000256" key="3">
    <source>
        <dbReference type="ARBA" id="ARBA00022692"/>
    </source>
</evidence>
<keyword evidence="8" id="KW-1185">Reference proteome</keyword>
<sequence length="333" mass="34406">MASAVVVVAGLRAFGGVAGPVFLGLVLILTVTPMVSALRRRGLPAGLGVVVTVAAVYAILLGFAGALAYAVAELAGLLPTYADRLDALLSGASAALATVGVDPTQIGRALSQIDLGSVAGFLQGLLGQLAGTFSVLALILTVLLFMAVDSATFPERLRAIAETRPDVVVGLRSFAVGTRRFIQVSTVFGLIIAVLDVAVLWVLGVPLALVFGLVSLIANYIPSVGFLIAMVPPALLALLHGGPQLMLAVIVCFSVINVVLQTFLQPRFVGGAVGLSITATFLSLVFWGWVLGALGALLAVPLTLLVKSLLVDIDPRTRWIDAFLADRPPRSAP</sequence>
<feature type="transmembrane region" description="Helical" evidence="6">
    <location>
        <begin position="187"/>
        <end position="214"/>
    </location>
</feature>
<comment type="similarity">
    <text evidence="2">Belongs to the autoinducer-2 exporter (AI-2E) (TC 2.A.86) family.</text>
</comment>
<accession>A0ABW4FU78</accession>
<keyword evidence="3 6" id="KW-0812">Transmembrane</keyword>
<comment type="subcellular location">
    <subcellularLocation>
        <location evidence="1">Membrane</location>
        <topology evidence="1">Multi-pass membrane protein</topology>
    </subcellularLocation>
</comment>
<dbReference type="RefSeq" id="WP_343977538.1">
    <property type="nucleotide sequence ID" value="NZ_BAAAJG010000009.1"/>
</dbReference>
<dbReference type="Pfam" id="PF01594">
    <property type="entry name" value="AI-2E_transport"/>
    <property type="match status" value="1"/>
</dbReference>
<protein>
    <submittedName>
        <fullName evidence="7">AI-2E family transporter</fullName>
    </submittedName>
</protein>
<evidence type="ECO:0000313" key="8">
    <source>
        <dbReference type="Proteomes" id="UP001597145"/>
    </source>
</evidence>